<feature type="chain" id="PRO_5002168768" description="C2H2-type domain-containing protein" evidence="1">
    <location>
        <begin position="19"/>
        <end position="491"/>
    </location>
</feature>
<name>A0A0C3QE19_9AGAM</name>
<sequence>MLTGTIVFVCVRNATVLAYLIFGPRAQKAFPRIPDVNMLLELLPHSNTGSSYRGKYYRMKDIVDIGAEWAIIKKKGSAADIQEFRDRKKSETEEIMTHGTFCKTWERDRSILKRQQNRDMKTARRNEIFTRLEALGYDSQDVRNWRVTNSRHFHSSTPLTEQRWKSIRRGLETYVNEAKATRQAGERSQIVKQRETIAENLIKSYYTTLDVASAFRPRPQDLFQTEPFRAIIYLPNEITVTAAEFQPAVDALPDLVSERATETQSVLLQRMIDGGATNIDSPTTPSNFGKLELATSTFFCKSSSNHNGLPVCGGDDIDSHRCYTFPASGPRYQCLSYDHRASSAVVALLAAANLDPNTTADQIDQLDLRFHCPSLPDELHRLAMSWRDAAFHARRFDQLQPSSWEVLSPEETAAIKQKEEANTGDVRYRFRCNLCVHSSWIRRRDVEAHLIGWHQIVDHSDPTTEFELHSRVPPYPVTFSSSEEGSASFTV</sequence>
<gene>
    <name evidence="2" type="ORF">M407DRAFT_26537</name>
</gene>
<reference evidence="3" key="2">
    <citation type="submission" date="2015-01" db="EMBL/GenBank/DDBJ databases">
        <title>Evolutionary Origins and Diversification of the Mycorrhizal Mutualists.</title>
        <authorList>
            <consortium name="DOE Joint Genome Institute"/>
            <consortium name="Mycorrhizal Genomics Consortium"/>
            <person name="Kohler A."/>
            <person name="Kuo A."/>
            <person name="Nagy L.G."/>
            <person name="Floudas D."/>
            <person name="Copeland A."/>
            <person name="Barry K.W."/>
            <person name="Cichocki N."/>
            <person name="Veneault-Fourrey C."/>
            <person name="LaButti K."/>
            <person name="Lindquist E.A."/>
            <person name="Lipzen A."/>
            <person name="Lundell T."/>
            <person name="Morin E."/>
            <person name="Murat C."/>
            <person name="Riley R."/>
            <person name="Ohm R."/>
            <person name="Sun H."/>
            <person name="Tunlid A."/>
            <person name="Henrissat B."/>
            <person name="Grigoriev I.V."/>
            <person name="Hibbett D.S."/>
            <person name="Martin F."/>
        </authorList>
    </citation>
    <scope>NUCLEOTIDE SEQUENCE [LARGE SCALE GENOMIC DNA]</scope>
    <source>
        <strain evidence="3">MUT 4182</strain>
    </source>
</reference>
<dbReference type="EMBL" id="KN823070">
    <property type="protein sequence ID" value="KIO24006.1"/>
    <property type="molecule type" value="Genomic_DNA"/>
</dbReference>
<evidence type="ECO:0000256" key="1">
    <source>
        <dbReference type="SAM" id="SignalP"/>
    </source>
</evidence>
<proteinExistence type="predicted"/>
<dbReference type="HOGENOM" id="CLU_555726_0_0_1"/>
<dbReference type="Proteomes" id="UP000054248">
    <property type="component" value="Unassembled WGS sequence"/>
</dbReference>
<protein>
    <recommendedName>
        <fullName evidence="4">C2H2-type domain-containing protein</fullName>
    </recommendedName>
</protein>
<evidence type="ECO:0000313" key="2">
    <source>
        <dbReference type="EMBL" id="KIO24006.1"/>
    </source>
</evidence>
<keyword evidence="3" id="KW-1185">Reference proteome</keyword>
<dbReference type="STRING" id="1051891.A0A0C3QE19"/>
<dbReference type="AlphaFoldDB" id="A0A0C3QE19"/>
<evidence type="ECO:0000313" key="3">
    <source>
        <dbReference type="Proteomes" id="UP000054248"/>
    </source>
</evidence>
<organism evidence="2 3">
    <name type="scientific">Tulasnella calospora MUT 4182</name>
    <dbReference type="NCBI Taxonomy" id="1051891"/>
    <lineage>
        <taxon>Eukaryota</taxon>
        <taxon>Fungi</taxon>
        <taxon>Dikarya</taxon>
        <taxon>Basidiomycota</taxon>
        <taxon>Agaricomycotina</taxon>
        <taxon>Agaricomycetes</taxon>
        <taxon>Cantharellales</taxon>
        <taxon>Tulasnellaceae</taxon>
        <taxon>Tulasnella</taxon>
    </lineage>
</organism>
<reference evidence="2 3" key="1">
    <citation type="submission" date="2014-04" db="EMBL/GenBank/DDBJ databases">
        <authorList>
            <consortium name="DOE Joint Genome Institute"/>
            <person name="Kuo A."/>
            <person name="Girlanda M."/>
            <person name="Perotto S."/>
            <person name="Kohler A."/>
            <person name="Nagy L.G."/>
            <person name="Floudas D."/>
            <person name="Copeland A."/>
            <person name="Barry K.W."/>
            <person name="Cichocki N."/>
            <person name="Veneault-Fourrey C."/>
            <person name="LaButti K."/>
            <person name="Lindquist E.A."/>
            <person name="Lipzen A."/>
            <person name="Lundell T."/>
            <person name="Morin E."/>
            <person name="Murat C."/>
            <person name="Sun H."/>
            <person name="Tunlid A."/>
            <person name="Henrissat B."/>
            <person name="Grigoriev I.V."/>
            <person name="Hibbett D.S."/>
            <person name="Martin F."/>
            <person name="Nordberg H.P."/>
            <person name="Cantor M.N."/>
            <person name="Hua S.X."/>
        </authorList>
    </citation>
    <scope>NUCLEOTIDE SEQUENCE [LARGE SCALE GENOMIC DNA]</scope>
    <source>
        <strain evidence="2 3">MUT 4182</strain>
    </source>
</reference>
<keyword evidence="1" id="KW-0732">Signal</keyword>
<feature type="signal peptide" evidence="1">
    <location>
        <begin position="1"/>
        <end position="18"/>
    </location>
</feature>
<evidence type="ECO:0008006" key="4">
    <source>
        <dbReference type="Google" id="ProtNLM"/>
    </source>
</evidence>
<accession>A0A0C3QE19</accession>
<dbReference type="OrthoDB" id="2322499at2759"/>